<dbReference type="PANTHER" id="PTHR10434:SF55">
    <property type="entry name" value="POSSIBLE ACYLTRANSFERASE"/>
    <property type="match status" value="1"/>
</dbReference>
<dbReference type="AlphaFoldDB" id="A0A6J6NEA9"/>
<evidence type="ECO:0000256" key="2">
    <source>
        <dbReference type="ARBA" id="ARBA00023315"/>
    </source>
</evidence>
<dbReference type="SMART" id="SM00563">
    <property type="entry name" value="PlsC"/>
    <property type="match status" value="1"/>
</dbReference>
<sequence length="242" mass="27281">MVHITRRDPLGWGYRVTVFLLTPLLNLLTKRQWEGTENITMQQGGMVVATNHISWFDPLVAAHVLWDNDRPPRFLAKESVFRVPIVGAIITSAQQIRVYRETSNATDAVRDAIAAVNCGECVVVYPEGTITREPNLWPMTGKTGAARIALAAGCPLIPMAQWGAQEVMRPYRKEFRILPRKTMKILVGPPIDLSDLLDRPLDADTLHLATNRLMDALTGLLAQIRQETPPEERYVFDREERS</sequence>
<proteinExistence type="predicted"/>
<accession>A0A6J6NEA9</accession>
<evidence type="ECO:0000256" key="1">
    <source>
        <dbReference type="ARBA" id="ARBA00022679"/>
    </source>
</evidence>
<organism evidence="4">
    <name type="scientific">freshwater metagenome</name>
    <dbReference type="NCBI Taxonomy" id="449393"/>
    <lineage>
        <taxon>unclassified sequences</taxon>
        <taxon>metagenomes</taxon>
        <taxon>ecological metagenomes</taxon>
    </lineage>
</organism>
<evidence type="ECO:0000313" key="4">
    <source>
        <dbReference type="EMBL" id="CAB4684880.1"/>
    </source>
</evidence>
<evidence type="ECO:0000259" key="3">
    <source>
        <dbReference type="SMART" id="SM00563"/>
    </source>
</evidence>
<reference evidence="4" key="1">
    <citation type="submission" date="2020-05" db="EMBL/GenBank/DDBJ databases">
        <authorList>
            <person name="Chiriac C."/>
            <person name="Salcher M."/>
            <person name="Ghai R."/>
            <person name="Kavagutti S V."/>
        </authorList>
    </citation>
    <scope>NUCLEOTIDE SEQUENCE</scope>
</reference>
<feature type="domain" description="Phospholipid/glycerol acyltransferase" evidence="3">
    <location>
        <begin position="46"/>
        <end position="164"/>
    </location>
</feature>
<dbReference type="SUPFAM" id="SSF69593">
    <property type="entry name" value="Glycerol-3-phosphate (1)-acyltransferase"/>
    <property type="match status" value="1"/>
</dbReference>
<dbReference type="PANTHER" id="PTHR10434">
    <property type="entry name" value="1-ACYL-SN-GLYCEROL-3-PHOSPHATE ACYLTRANSFERASE"/>
    <property type="match status" value="1"/>
</dbReference>
<dbReference type="GO" id="GO:0006654">
    <property type="term" value="P:phosphatidic acid biosynthetic process"/>
    <property type="evidence" value="ECO:0007669"/>
    <property type="project" value="TreeGrafter"/>
</dbReference>
<protein>
    <submittedName>
        <fullName evidence="4">Unannotated protein</fullName>
    </submittedName>
</protein>
<keyword evidence="1" id="KW-0808">Transferase</keyword>
<dbReference type="InterPro" id="IPR002123">
    <property type="entry name" value="Plipid/glycerol_acylTrfase"/>
</dbReference>
<dbReference type="GO" id="GO:0005886">
    <property type="term" value="C:plasma membrane"/>
    <property type="evidence" value="ECO:0007669"/>
    <property type="project" value="TreeGrafter"/>
</dbReference>
<dbReference type="GO" id="GO:0003841">
    <property type="term" value="F:1-acylglycerol-3-phosphate O-acyltransferase activity"/>
    <property type="evidence" value="ECO:0007669"/>
    <property type="project" value="TreeGrafter"/>
</dbReference>
<name>A0A6J6NEA9_9ZZZZ</name>
<dbReference type="CDD" id="cd07989">
    <property type="entry name" value="LPLAT_AGPAT-like"/>
    <property type="match status" value="1"/>
</dbReference>
<gene>
    <name evidence="4" type="ORF">UFOPK2310_01462</name>
</gene>
<dbReference type="Pfam" id="PF01553">
    <property type="entry name" value="Acyltransferase"/>
    <property type="match status" value="1"/>
</dbReference>
<keyword evidence="2" id="KW-0012">Acyltransferase</keyword>
<dbReference type="EMBL" id="CAEZWW010000225">
    <property type="protein sequence ID" value="CAB4684880.1"/>
    <property type="molecule type" value="Genomic_DNA"/>
</dbReference>